<dbReference type="PANTHER" id="PTHR22957:SF26">
    <property type="entry name" value="LD44506P"/>
    <property type="match status" value="1"/>
</dbReference>
<gene>
    <name evidence="5" type="ORF">Amon01_000334500</name>
</gene>
<dbReference type="AlphaFoldDB" id="A0A9W6YVG2"/>
<dbReference type="FunFam" id="1.10.8.270:FF:000004">
    <property type="entry name" value="TBC1 domain family, member 22B"/>
    <property type="match status" value="1"/>
</dbReference>
<feature type="domain" description="Rab-GAP TBC" evidence="4">
    <location>
        <begin position="277"/>
        <end position="500"/>
    </location>
</feature>
<dbReference type="EMBL" id="BSXU01001378">
    <property type="protein sequence ID" value="GMG26804.1"/>
    <property type="molecule type" value="Genomic_DNA"/>
</dbReference>
<dbReference type="Pfam" id="PF00566">
    <property type="entry name" value="RabGAP-TBC"/>
    <property type="match status" value="1"/>
</dbReference>
<proteinExistence type="predicted"/>
<dbReference type="SUPFAM" id="SSF47923">
    <property type="entry name" value="Ypt/Rab-GAP domain of gyp1p"/>
    <property type="match status" value="2"/>
</dbReference>
<keyword evidence="2" id="KW-0343">GTPase activation</keyword>
<dbReference type="SMART" id="SM00164">
    <property type="entry name" value="TBC"/>
    <property type="match status" value="1"/>
</dbReference>
<name>A0A9W6YVG2_AMBMO</name>
<dbReference type="FunFam" id="1.10.472.80:FF:000001">
    <property type="entry name" value="TBC1 domain family member 22B"/>
    <property type="match status" value="1"/>
</dbReference>
<dbReference type="GO" id="GO:0071889">
    <property type="term" value="F:14-3-3 protein binding"/>
    <property type="evidence" value="ECO:0007669"/>
    <property type="project" value="UniProtKB-ARBA"/>
</dbReference>
<dbReference type="PANTHER" id="PTHR22957">
    <property type="entry name" value="TBC1 DOMAIN FAMILY MEMBER GTPASE-ACTIVATING PROTEIN"/>
    <property type="match status" value="1"/>
</dbReference>
<evidence type="ECO:0000313" key="6">
    <source>
        <dbReference type="Proteomes" id="UP001165063"/>
    </source>
</evidence>
<comment type="subcellular location">
    <subcellularLocation>
        <location evidence="1">Golgi apparatus</location>
        <location evidence="1">Golgi stack</location>
    </subcellularLocation>
</comment>
<feature type="compositionally biased region" description="Polar residues" evidence="3">
    <location>
        <begin position="193"/>
        <end position="202"/>
    </location>
</feature>
<dbReference type="Gene3D" id="1.10.472.80">
    <property type="entry name" value="Ypt/Rab-GAP domain of gyp1p, domain 3"/>
    <property type="match status" value="1"/>
</dbReference>
<sequence>MSDDFLFGDSGSGGSSYHTLQQGSSVSSSSTVHHKGFLKSLTNLTRQSTELRRTHTGGNSSNGTGGPTSDKIIGASHSHFDVSITSDHRSHSRSRSVSPDRRSGIYSMNKPKSPKSKLHMSSFTSSSKRLSRESVDDDNDWNDNIDNITSPDTPKFNIQFYPDLNNLKINDESSTTLSDYNNSSLAKRDISTEPVQHQNSVATGHGNEAESEEEEDDDDSPYPFLKKNYEELMKDPYKLLTTQVPPVNDTTRYNKIVKALTKPQFDMNELRKQSWSGIPESLRSLVWQVLLGYLPANASTRESVLGRKRKEYTNSMGQLFRGEKEQTVWHQITIDIPRTNPSVKLYSFETTQRSLEKILYLWAIRHPASGYVQGINDLATPFYQVFLNHYLKDGVNVEEFDPKVVPKELINCIEADTYWCLTKVLDTIQDNYIHEQPGIIRQVTELKNLVKRDEPMLSQHFENEGIDFIQFSFRWMNCMLMRELNIELIIRMWDTYISNYPTGFNQFHVYVCCAFLRRFSDQLLEMDFQDIIMFLQDASKTKDWTHDDVEMMLSEAFVWQSLYENATAHLK</sequence>
<dbReference type="Gene3D" id="1.10.10.750">
    <property type="entry name" value="Ypt/Rab-GAP domain of gyp1p, domain 1"/>
    <property type="match status" value="1"/>
</dbReference>
<feature type="region of interest" description="Disordered" evidence="3">
    <location>
        <begin position="187"/>
        <end position="223"/>
    </location>
</feature>
<evidence type="ECO:0000256" key="1">
    <source>
        <dbReference type="ARBA" id="ARBA00004348"/>
    </source>
</evidence>
<dbReference type="GO" id="GO:0005096">
    <property type="term" value="F:GTPase activator activity"/>
    <property type="evidence" value="ECO:0007669"/>
    <property type="project" value="UniProtKB-KW"/>
</dbReference>
<protein>
    <submittedName>
        <fullName evidence="5">Unnamed protein product</fullName>
    </submittedName>
</protein>
<evidence type="ECO:0000313" key="5">
    <source>
        <dbReference type="EMBL" id="GMG26804.1"/>
    </source>
</evidence>
<evidence type="ECO:0000256" key="2">
    <source>
        <dbReference type="ARBA" id="ARBA00022468"/>
    </source>
</evidence>
<dbReference type="PROSITE" id="PS50086">
    <property type="entry name" value="TBC_RABGAP"/>
    <property type="match status" value="1"/>
</dbReference>
<evidence type="ECO:0000256" key="3">
    <source>
        <dbReference type="SAM" id="MobiDB-lite"/>
    </source>
</evidence>
<dbReference type="InterPro" id="IPR035969">
    <property type="entry name" value="Rab-GAP_TBC_sf"/>
</dbReference>
<accession>A0A9W6YVG2</accession>
<dbReference type="Proteomes" id="UP001165063">
    <property type="component" value="Unassembled WGS sequence"/>
</dbReference>
<comment type="caution">
    <text evidence="5">The sequence shown here is derived from an EMBL/GenBank/DDBJ whole genome shotgun (WGS) entry which is preliminary data.</text>
</comment>
<keyword evidence="6" id="KW-1185">Reference proteome</keyword>
<dbReference type="InterPro" id="IPR000195">
    <property type="entry name" value="Rab-GAP-TBC_dom"/>
</dbReference>
<dbReference type="Gene3D" id="1.10.8.270">
    <property type="entry name" value="putative rabgap domain of human tbc1 domain family member 14 like domains"/>
    <property type="match status" value="1"/>
</dbReference>
<dbReference type="OrthoDB" id="26371at2759"/>
<feature type="region of interest" description="Disordered" evidence="3">
    <location>
        <begin position="1"/>
        <end position="156"/>
    </location>
</feature>
<dbReference type="GO" id="GO:0005795">
    <property type="term" value="C:Golgi stack"/>
    <property type="evidence" value="ECO:0007669"/>
    <property type="project" value="UniProtKB-SubCell"/>
</dbReference>
<feature type="compositionally biased region" description="Acidic residues" evidence="3">
    <location>
        <begin position="209"/>
        <end position="220"/>
    </location>
</feature>
<reference evidence="5" key="1">
    <citation type="submission" date="2023-04" db="EMBL/GenBank/DDBJ databases">
        <title>Ambrosiozyma monospora NBRC 1965.</title>
        <authorList>
            <person name="Ichikawa N."/>
            <person name="Sato H."/>
            <person name="Tonouchi N."/>
        </authorList>
    </citation>
    <scope>NUCLEOTIDE SEQUENCE</scope>
    <source>
        <strain evidence="5">NBRC 1965</strain>
    </source>
</reference>
<organism evidence="5 6">
    <name type="scientific">Ambrosiozyma monospora</name>
    <name type="common">Yeast</name>
    <name type="synonym">Endomycopsis monosporus</name>
    <dbReference type="NCBI Taxonomy" id="43982"/>
    <lineage>
        <taxon>Eukaryota</taxon>
        <taxon>Fungi</taxon>
        <taxon>Dikarya</taxon>
        <taxon>Ascomycota</taxon>
        <taxon>Saccharomycotina</taxon>
        <taxon>Pichiomycetes</taxon>
        <taxon>Pichiales</taxon>
        <taxon>Pichiaceae</taxon>
        <taxon>Ambrosiozyma</taxon>
    </lineage>
</organism>
<evidence type="ECO:0000259" key="4">
    <source>
        <dbReference type="PROSITE" id="PS50086"/>
    </source>
</evidence>